<reference evidence="6 7" key="1">
    <citation type="submission" date="2020-08" db="EMBL/GenBank/DDBJ databases">
        <title>Genomic Encyclopedia of Type Strains, Phase IV (KMG-IV): sequencing the most valuable type-strain genomes for metagenomic binning, comparative biology and taxonomic classification.</title>
        <authorList>
            <person name="Goeker M."/>
        </authorList>
    </citation>
    <scope>NUCLEOTIDE SEQUENCE [LARGE SCALE GENOMIC DNA]</scope>
    <source>
        <strain evidence="6 7">DSM 27939</strain>
    </source>
</reference>
<comment type="similarity">
    <text evidence="1">Belongs to the SorC transcriptional regulatory family.</text>
</comment>
<dbReference type="PANTHER" id="PTHR34294">
    <property type="entry name" value="TRANSCRIPTIONAL REGULATOR-RELATED"/>
    <property type="match status" value="1"/>
</dbReference>
<dbReference type="InterPro" id="IPR007324">
    <property type="entry name" value="Sugar-bd_dom_put"/>
</dbReference>
<keyword evidence="4" id="KW-0804">Transcription</keyword>
<dbReference type="Pfam" id="PF04198">
    <property type="entry name" value="Sugar-bind"/>
    <property type="match status" value="1"/>
</dbReference>
<dbReference type="InterPro" id="IPR037171">
    <property type="entry name" value="NagB/RpiA_transferase-like"/>
</dbReference>
<proteinExistence type="inferred from homology"/>
<dbReference type="Gene3D" id="3.40.50.1360">
    <property type="match status" value="1"/>
</dbReference>
<dbReference type="InterPro" id="IPR036388">
    <property type="entry name" value="WH-like_DNA-bd_sf"/>
</dbReference>
<dbReference type="RefSeq" id="WP_184130907.1">
    <property type="nucleotide sequence ID" value="NZ_JACHFL010000004.1"/>
</dbReference>
<keyword evidence="2" id="KW-0805">Transcription regulation</keyword>
<accession>A0A7W8JTJ4</accession>
<dbReference type="GO" id="GO:0003677">
    <property type="term" value="F:DNA binding"/>
    <property type="evidence" value="ECO:0007669"/>
    <property type="project" value="UniProtKB-KW"/>
</dbReference>
<evidence type="ECO:0000313" key="6">
    <source>
        <dbReference type="EMBL" id="MBB5362946.1"/>
    </source>
</evidence>
<protein>
    <submittedName>
        <fullName evidence="6">DNA-binding transcriptional regulator LsrR (DeoR family)</fullName>
    </submittedName>
</protein>
<dbReference type="GO" id="GO:0030246">
    <property type="term" value="F:carbohydrate binding"/>
    <property type="evidence" value="ECO:0007669"/>
    <property type="project" value="InterPro"/>
</dbReference>
<name>A0A7W8JTJ4_9DEIO</name>
<evidence type="ECO:0000259" key="5">
    <source>
        <dbReference type="Pfam" id="PF04198"/>
    </source>
</evidence>
<dbReference type="InterPro" id="IPR051054">
    <property type="entry name" value="SorC_transcr_regulators"/>
</dbReference>
<evidence type="ECO:0000256" key="2">
    <source>
        <dbReference type="ARBA" id="ARBA00023015"/>
    </source>
</evidence>
<sequence>MSRDRTISVSQDVQAVQVARLYYVQGLTTNAIAAELGLSRPKVSRLLSHARRRGLVEIRIHDPEGQAQELEARLKSRYPFLNVQVVGVPQGSAEDVWLDRTAAAAAAALGELLRPGMTVGLAWGTTMSAVSHALLPRPVPELTFVQLNGSANAADFMSGFVTDTILRFARNFTAGAQLFPVPTFFDDPDTKRAMWRERSVRHVLELQENADLLIYSVGSHTASIPSHVYSAGYLDSGDMAVLAAEGAVGDIGTVFYRADGSDAGLSLNARASGPPLELIRDASDSLCVVSGLGKAAALQAALEGRLMRRLIVDEMTARAVLDRGDARGEGPVPG</sequence>
<evidence type="ECO:0000256" key="4">
    <source>
        <dbReference type="ARBA" id="ARBA00023163"/>
    </source>
</evidence>
<comment type="caution">
    <text evidence="6">The sequence shown here is derived from an EMBL/GenBank/DDBJ whole genome shotgun (WGS) entry which is preliminary data.</text>
</comment>
<evidence type="ECO:0000256" key="3">
    <source>
        <dbReference type="ARBA" id="ARBA00023125"/>
    </source>
</evidence>
<dbReference type="AlphaFoldDB" id="A0A7W8JTJ4"/>
<organism evidence="6 7">
    <name type="scientific">Deinococcus humi</name>
    <dbReference type="NCBI Taxonomy" id="662880"/>
    <lineage>
        <taxon>Bacteria</taxon>
        <taxon>Thermotogati</taxon>
        <taxon>Deinococcota</taxon>
        <taxon>Deinococci</taxon>
        <taxon>Deinococcales</taxon>
        <taxon>Deinococcaceae</taxon>
        <taxon>Deinococcus</taxon>
    </lineage>
</organism>
<feature type="domain" description="Sugar-binding" evidence="5">
    <location>
        <begin position="67"/>
        <end position="321"/>
    </location>
</feature>
<dbReference type="SUPFAM" id="SSF100950">
    <property type="entry name" value="NagB/RpiA/CoA transferase-like"/>
    <property type="match status" value="1"/>
</dbReference>
<evidence type="ECO:0000256" key="1">
    <source>
        <dbReference type="ARBA" id="ARBA00010466"/>
    </source>
</evidence>
<dbReference type="PANTHER" id="PTHR34294:SF1">
    <property type="entry name" value="TRANSCRIPTIONAL REGULATOR LSRR"/>
    <property type="match status" value="1"/>
</dbReference>
<gene>
    <name evidence="6" type="ORF">HNQ08_002044</name>
</gene>
<keyword evidence="3 6" id="KW-0238">DNA-binding</keyword>
<dbReference type="Gene3D" id="1.10.10.10">
    <property type="entry name" value="Winged helix-like DNA-binding domain superfamily/Winged helix DNA-binding domain"/>
    <property type="match status" value="1"/>
</dbReference>
<dbReference type="Proteomes" id="UP000552709">
    <property type="component" value="Unassembled WGS sequence"/>
</dbReference>
<keyword evidence="7" id="KW-1185">Reference proteome</keyword>
<evidence type="ECO:0000313" key="7">
    <source>
        <dbReference type="Proteomes" id="UP000552709"/>
    </source>
</evidence>
<dbReference type="EMBL" id="JACHFL010000004">
    <property type="protein sequence ID" value="MBB5362946.1"/>
    <property type="molecule type" value="Genomic_DNA"/>
</dbReference>